<dbReference type="PROSITE" id="PS51371">
    <property type="entry name" value="CBS"/>
    <property type="match status" value="1"/>
</dbReference>
<dbReference type="PROSITE" id="PS50042">
    <property type="entry name" value="CNMP_BINDING_3"/>
    <property type="match status" value="1"/>
</dbReference>
<sequence>METQIAFLRRVAPFNLLPENVLGDLARMMERKEYASETTVYTQDESEVTGVEVIVSGEYNAFFYDSEKILKLQEHYDSGAIYGASSVLLNKKKSIRTVVAQAGTVVLVLDKAEFKALCRSFDDFFHHFTEHYGQKLLNDEYAHFVQRNTTREGNFIDADLIFTRRLNTIFPRQLVTCPPETTVQEVAAMMVEKELNCMYVEEDGEIRRIITKDILIKKVLAAGLPGDMPVKKVARKKFVTMHKDALLYDALLALFQSEHEFVLVTDGERYLGYLSRYRLLTEHAQSPLVFIQSVRLSNTVGELKDKWQKVPALVATLLERGVNAEIVNRIVTTINDEILLRVIEGVKDEMPPAPARFAFMVMGSEGRREQTLVTDQDNAIIYEDKANEQRELVREYFLEFANRISTNLNEIGFSYCDGGFMAKNPKWTHSLSHWKRNYEQWINESIPETVIKFATFFDCRFVFGEKKLFNELKEYMVTCLEKSTSKFMYSLASNALHFEPQLTLFNSIRTFSKDERKVFDIKKSMTPIVDLVRMLALKNKVIETNTGRRMQKLHERGFLNDNQYKELMHAYYYMMGMRLKNQTYYILEEFVEPTNLVEPQTLTKVEQMSLREIFKFIKDFQTTIHMEFKV</sequence>
<comment type="caution">
    <text evidence="5">The sequence shown here is derived from an EMBL/GenBank/DDBJ whole genome shotgun (WGS) entry which is preliminary data.</text>
</comment>
<dbReference type="SMART" id="SM00116">
    <property type="entry name" value="CBS"/>
    <property type="match status" value="2"/>
</dbReference>
<organism evidence="5 6">
    <name type="scientific">Mangrovibacterium diazotrophicum</name>
    <dbReference type="NCBI Taxonomy" id="1261403"/>
    <lineage>
        <taxon>Bacteria</taxon>
        <taxon>Pseudomonadati</taxon>
        <taxon>Bacteroidota</taxon>
        <taxon>Bacteroidia</taxon>
        <taxon>Marinilabiliales</taxon>
        <taxon>Prolixibacteraceae</taxon>
        <taxon>Mangrovibacterium</taxon>
    </lineage>
</organism>
<evidence type="ECO:0000313" key="5">
    <source>
        <dbReference type="EMBL" id="RKD92710.1"/>
    </source>
</evidence>
<dbReference type="InterPro" id="IPR018490">
    <property type="entry name" value="cNMP-bd_dom_sf"/>
</dbReference>
<keyword evidence="2" id="KW-0129">CBS domain</keyword>
<dbReference type="SUPFAM" id="SSF81301">
    <property type="entry name" value="Nucleotidyltransferase"/>
    <property type="match status" value="1"/>
</dbReference>
<gene>
    <name evidence="5" type="ORF">BC643_3087</name>
</gene>
<keyword evidence="1" id="KW-0677">Repeat</keyword>
<dbReference type="InterPro" id="IPR014710">
    <property type="entry name" value="RmlC-like_jellyroll"/>
</dbReference>
<evidence type="ECO:0000259" key="4">
    <source>
        <dbReference type="PROSITE" id="PS51371"/>
    </source>
</evidence>
<dbReference type="InterPro" id="IPR000644">
    <property type="entry name" value="CBS_dom"/>
</dbReference>
<evidence type="ECO:0000256" key="2">
    <source>
        <dbReference type="PROSITE-ProRule" id="PRU00703"/>
    </source>
</evidence>
<dbReference type="EMBL" id="RAPN01000001">
    <property type="protein sequence ID" value="RKD92710.1"/>
    <property type="molecule type" value="Genomic_DNA"/>
</dbReference>
<dbReference type="SUPFAM" id="SSF54631">
    <property type="entry name" value="CBS-domain pair"/>
    <property type="match status" value="1"/>
</dbReference>
<feature type="domain" description="Cyclic nucleotide-binding" evidence="3">
    <location>
        <begin position="13"/>
        <end position="135"/>
    </location>
</feature>
<feature type="domain" description="CBS" evidence="4">
    <location>
        <begin position="169"/>
        <end position="228"/>
    </location>
</feature>
<dbReference type="OrthoDB" id="9810264at2"/>
<dbReference type="PANTHER" id="PTHR48108:SF26">
    <property type="entry name" value="CBS DOMAIN-CONTAINING PROTEIN DDB_G0289609"/>
    <property type="match status" value="1"/>
</dbReference>
<evidence type="ECO:0000256" key="1">
    <source>
        <dbReference type="ARBA" id="ARBA00022737"/>
    </source>
</evidence>
<dbReference type="CDD" id="cd05401">
    <property type="entry name" value="NT_GlnE_GlnD_like"/>
    <property type="match status" value="1"/>
</dbReference>
<keyword evidence="6" id="KW-1185">Reference proteome</keyword>
<name>A0A419WB50_9BACT</name>
<dbReference type="PANTHER" id="PTHR48108">
    <property type="entry name" value="CBS DOMAIN-CONTAINING PROTEIN CBSX2, CHLOROPLASTIC"/>
    <property type="match status" value="1"/>
</dbReference>
<dbReference type="SUPFAM" id="SSF51206">
    <property type="entry name" value="cAMP-binding domain-like"/>
    <property type="match status" value="1"/>
</dbReference>
<evidence type="ECO:0000313" key="6">
    <source>
        <dbReference type="Proteomes" id="UP000283387"/>
    </source>
</evidence>
<dbReference type="InterPro" id="IPR043519">
    <property type="entry name" value="NT_sf"/>
</dbReference>
<protein>
    <submittedName>
        <fullName evidence="5">CBS domain-containing protein</fullName>
    </submittedName>
</protein>
<dbReference type="RefSeq" id="WP_120273896.1">
    <property type="nucleotide sequence ID" value="NZ_RAPN01000001.1"/>
</dbReference>
<dbReference type="Gene3D" id="2.60.120.10">
    <property type="entry name" value="Jelly Rolls"/>
    <property type="match status" value="1"/>
</dbReference>
<dbReference type="Pfam" id="PF10335">
    <property type="entry name" value="DUF294_C"/>
    <property type="match status" value="1"/>
</dbReference>
<dbReference type="InterPro" id="IPR005105">
    <property type="entry name" value="GlnD_Uridyltrans_N"/>
</dbReference>
<dbReference type="AlphaFoldDB" id="A0A419WB50"/>
<dbReference type="InterPro" id="IPR018821">
    <property type="entry name" value="DUF294_put_nucleoTrafse_sb-bd"/>
</dbReference>
<dbReference type="Pfam" id="PF03445">
    <property type="entry name" value="DUF294"/>
    <property type="match status" value="1"/>
</dbReference>
<reference evidence="5 6" key="1">
    <citation type="submission" date="2018-09" db="EMBL/GenBank/DDBJ databases">
        <title>Genomic Encyclopedia of Archaeal and Bacterial Type Strains, Phase II (KMG-II): from individual species to whole genera.</title>
        <authorList>
            <person name="Goeker M."/>
        </authorList>
    </citation>
    <scope>NUCLEOTIDE SEQUENCE [LARGE SCALE GENOMIC DNA]</scope>
    <source>
        <strain evidence="5 6">DSM 27148</strain>
    </source>
</reference>
<dbReference type="Pfam" id="PF00571">
    <property type="entry name" value="CBS"/>
    <property type="match status" value="1"/>
</dbReference>
<proteinExistence type="predicted"/>
<evidence type="ECO:0000259" key="3">
    <source>
        <dbReference type="PROSITE" id="PS50042"/>
    </source>
</evidence>
<dbReference type="Gene3D" id="3.10.580.10">
    <property type="entry name" value="CBS-domain"/>
    <property type="match status" value="1"/>
</dbReference>
<dbReference type="Proteomes" id="UP000283387">
    <property type="component" value="Unassembled WGS sequence"/>
</dbReference>
<dbReference type="GO" id="GO:0008773">
    <property type="term" value="F:[protein-PII] uridylyltransferase activity"/>
    <property type="evidence" value="ECO:0007669"/>
    <property type="project" value="InterPro"/>
</dbReference>
<dbReference type="InterPro" id="IPR051462">
    <property type="entry name" value="CBS_domain-containing"/>
</dbReference>
<dbReference type="InterPro" id="IPR046342">
    <property type="entry name" value="CBS_dom_sf"/>
</dbReference>
<dbReference type="InterPro" id="IPR000595">
    <property type="entry name" value="cNMP-bd_dom"/>
</dbReference>
<accession>A0A419WB50</accession>